<protein>
    <submittedName>
        <fullName evidence="1">Phage tail protein</fullName>
    </submittedName>
</protein>
<reference evidence="1 2" key="1">
    <citation type="submission" date="2019-03" db="EMBL/GenBank/DDBJ databases">
        <authorList>
            <consortium name="GenomeTrakr network: Whole genome sequencing for foodborne pathogen traceback"/>
        </authorList>
    </citation>
    <scope>NUCLEOTIDE SEQUENCE [LARGE SCALE GENOMIC DNA]</scope>
    <source>
        <strain evidence="1 2">PSU-1190</strain>
    </source>
</reference>
<accession>A0A826JB01</accession>
<sequence>GEAAKRDVGTTVGTVAAGDDLRITGALQKANNLYELTNKSDARANLGLGTVATKNVGNSAGQIPDMSYWSSPAGGINFPNGFQMRFGTIAGTGGKLFSTPFTNQCYGIVFGQTYGANYWMFSPMYRASDLSNTSFAFINKAWSGVPGVGSQDAGESVFYIAVGY</sequence>
<dbReference type="EMBL" id="AASATZ010000114">
    <property type="protein sequence ID" value="EFA4421331.1"/>
    <property type="molecule type" value="Genomic_DNA"/>
</dbReference>
<evidence type="ECO:0000313" key="1">
    <source>
        <dbReference type="EMBL" id="EFA4421331.1"/>
    </source>
</evidence>
<comment type="caution">
    <text evidence="1">The sequence shown here is derived from an EMBL/GenBank/DDBJ whole genome shotgun (WGS) entry which is preliminary data.</text>
</comment>
<name>A0A826JB01_ECOLX</name>
<evidence type="ECO:0000313" key="2">
    <source>
        <dbReference type="Proteomes" id="UP000591371"/>
    </source>
</evidence>
<feature type="non-terminal residue" evidence="1">
    <location>
        <position position="1"/>
    </location>
</feature>
<gene>
    <name evidence="1" type="ORF">D3G36_26685</name>
</gene>
<dbReference type="Gene3D" id="2.60.40.3940">
    <property type="match status" value="1"/>
</dbReference>
<proteinExistence type="predicted"/>
<dbReference type="AlphaFoldDB" id="A0A826JB01"/>
<organism evidence="1 2">
    <name type="scientific">Escherichia coli</name>
    <dbReference type="NCBI Taxonomy" id="562"/>
    <lineage>
        <taxon>Bacteria</taxon>
        <taxon>Pseudomonadati</taxon>
        <taxon>Pseudomonadota</taxon>
        <taxon>Gammaproteobacteria</taxon>
        <taxon>Enterobacterales</taxon>
        <taxon>Enterobacteriaceae</taxon>
        <taxon>Escherichia</taxon>
    </lineage>
</organism>
<dbReference type="Proteomes" id="UP000591371">
    <property type="component" value="Unassembled WGS sequence"/>
</dbReference>